<sequence length="318" mass="34894">MRFTHGHVPLFLFLCALVWSCSEIVHCKNQTLPQSEVDALKKIGAKLRKDWNFTVNPCSGTSGWVDKTGAVNVKCGACTANYCHITSIVLQGQNLTGSLPDEFSNLTSLQKIDLSFNYLNGNIPAAWASIPLTDIELEGNHITGRIPDELGRITSLQYLSLESNLIEGPLPQSLGNLTNLLGLNVIANNIIGRLPESLGHLKNMTYFLIGGNPITGKIPSFIGNWIQLYKLEIRGTSLEGPFPPIFFSLQNIVDLRVSDLKGGDGKFPLLQNMTNLNILVLRNMSIIDELPAYIGNMTMLAYLVLSLAIHSSFSFHLG</sequence>
<comment type="caution">
    <text evidence="1">The sequence shown here is derived from an EMBL/GenBank/DDBJ whole genome shotgun (WGS) entry which is preliminary data.</text>
</comment>
<keyword evidence="1" id="KW-0808">Transferase</keyword>
<evidence type="ECO:0000313" key="1">
    <source>
        <dbReference type="EMBL" id="KAH7651409.1"/>
    </source>
</evidence>
<organism evidence="1 2">
    <name type="scientific">Dioscorea alata</name>
    <name type="common">Purple yam</name>
    <dbReference type="NCBI Taxonomy" id="55571"/>
    <lineage>
        <taxon>Eukaryota</taxon>
        <taxon>Viridiplantae</taxon>
        <taxon>Streptophyta</taxon>
        <taxon>Embryophyta</taxon>
        <taxon>Tracheophyta</taxon>
        <taxon>Spermatophyta</taxon>
        <taxon>Magnoliopsida</taxon>
        <taxon>Liliopsida</taxon>
        <taxon>Dioscoreales</taxon>
        <taxon>Dioscoreaceae</taxon>
        <taxon>Dioscorea</taxon>
    </lineage>
</organism>
<name>A0ACB7TRQ4_DIOAL</name>
<dbReference type="EC" id="2.7.11.1" evidence="1"/>
<evidence type="ECO:0000313" key="2">
    <source>
        <dbReference type="Proteomes" id="UP000827976"/>
    </source>
</evidence>
<keyword evidence="1" id="KW-0723">Serine/threonine-protein kinase</keyword>
<dbReference type="EMBL" id="CM037030">
    <property type="protein sequence ID" value="KAH7651409.1"/>
    <property type="molecule type" value="Genomic_DNA"/>
</dbReference>
<keyword evidence="2" id="KW-1185">Reference proteome</keyword>
<reference evidence="2" key="1">
    <citation type="journal article" date="2022" name="Nat. Commun.">
        <title>Chromosome evolution and the genetic basis of agronomically important traits in greater yam.</title>
        <authorList>
            <person name="Bredeson J.V."/>
            <person name="Lyons J.B."/>
            <person name="Oniyinde I.O."/>
            <person name="Okereke N.R."/>
            <person name="Kolade O."/>
            <person name="Nnabue I."/>
            <person name="Nwadili C.O."/>
            <person name="Hribova E."/>
            <person name="Parker M."/>
            <person name="Nwogha J."/>
            <person name="Shu S."/>
            <person name="Carlson J."/>
            <person name="Kariba R."/>
            <person name="Muthemba S."/>
            <person name="Knop K."/>
            <person name="Barton G.J."/>
            <person name="Sherwood A.V."/>
            <person name="Lopez-Montes A."/>
            <person name="Asiedu R."/>
            <person name="Jamnadass R."/>
            <person name="Muchugi A."/>
            <person name="Goodstein D."/>
            <person name="Egesi C.N."/>
            <person name="Featherston J."/>
            <person name="Asfaw A."/>
            <person name="Simpson G.G."/>
            <person name="Dolezel J."/>
            <person name="Hendre P.S."/>
            <person name="Van Deynze A."/>
            <person name="Kumar P.L."/>
            <person name="Obidiegwu J.E."/>
            <person name="Bhattacharjee R."/>
            <person name="Rokhsar D.S."/>
        </authorList>
    </citation>
    <scope>NUCLEOTIDE SEQUENCE [LARGE SCALE GENOMIC DNA]</scope>
    <source>
        <strain evidence="2">cv. TDa95/00328</strain>
    </source>
</reference>
<dbReference type="Proteomes" id="UP000827976">
    <property type="component" value="Chromosome 20"/>
</dbReference>
<gene>
    <name evidence="1" type="ORF">IHE45_20G055300</name>
</gene>
<proteinExistence type="predicted"/>
<protein>
    <submittedName>
        <fullName evidence="1">Non-specific serine/threonine protein kinase protein</fullName>
        <ecNumber evidence="1">2.7.11.1</ecNumber>
    </submittedName>
</protein>
<keyword evidence="1" id="KW-0418">Kinase</keyword>
<accession>A0ACB7TRQ4</accession>